<reference evidence="3" key="1">
    <citation type="journal article" date="2014" name="Proc. Natl. Acad. Sci. U.S.A.">
        <title>Extensive sampling of basidiomycete genomes demonstrates inadequacy of the white-rot/brown-rot paradigm for wood decay fungi.</title>
        <authorList>
            <person name="Riley R."/>
            <person name="Salamov A.A."/>
            <person name="Brown D.W."/>
            <person name="Nagy L.G."/>
            <person name="Floudas D."/>
            <person name="Held B.W."/>
            <person name="Levasseur A."/>
            <person name="Lombard V."/>
            <person name="Morin E."/>
            <person name="Otillar R."/>
            <person name="Lindquist E.A."/>
            <person name="Sun H."/>
            <person name="LaButti K.M."/>
            <person name="Schmutz J."/>
            <person name="Jabbour D."/>
            <person name="Luo H."/>
            <person name="Baker S.E."/>
            <person name="Pisabarro A.G."/>
            <person name="Walton J.D."/>
            <person name="Blanchette R.A."/>
            <person name="Henrissat B."/>
            <person name="Martin F."/>
            <person name="Cullen D."/>
            <person name="Hibbett D.S."/>
            <person name="Grigoriev I.V."/>
        </authorList>
    </citation>
    <scope>NUCLEOTIDE SEQUENCE [LARGE SCALE GENOMIC DNA]</scope>
    <source>
        <strain evidence="3">CBS 339.88</strain>
    </source>
</reference>
<dbReference type="Proteomes" id="UP000027222">
    <property type="component" value="Unassembled WGS sequence"/>
</dbReference>
<proteinExistence type="predicted"/>
<accession>A0A067T4Q9</accession>
<feature type="compositionally biased region" description="Basic and acidic residues" evidence="1">
    <location>
        <begin position="58"/>
        <end position="79"/>
    </location>
</feature>
<dbReference type="EMBL" id="KL142375">
    <property type="protein sequence ID" value="KDR78116.1"/>
    <property type="molecule type" value="Genomic_DNA"/>
</dbReference>
<evidence type="ECO:0000256" key="1">
    <source>
        <dbReference type="SAM" id="MobiDB-lite"/>
    </source>
</evidence>
<organism evidence="2 3">
    <name type="scientific">Galerina marginata (strain CBS 339.88)</name>
    <dbReference type="NCBI Taxonomy" id="685588"/>
    <lineage>
        <taxon>Eukaryota</taxon>
        <taxon>Fungi</taxon>
        <taxon>Dikarya</taxon>
        <taxon>Basidiomycota</taxon>
        <taxon>Agaricomycotina</taxon>
        <taxon>Agaricomycetes</taxon>
        <taxon>Agaricomycetidae</taxon>
        <taxon>Agaricales</taxon>
        <taxon>Agaricineae</taxon>
        <taxon>Strophariaceae</taxon>
        <taxon>Galerina</taxon>
    </lineage>
</organism>
<keyword evidence="3" id="KW-1185">Reference proteome</keyword>
<dbReference type="AlphaFoldDB" id="A0A067T4Q9"/>
<gene>
    <name evidence="2" type="ORF">GALMADRAFT_1302171</name>
</gene>
<protein>
    <submittedName>
        <fullName evidence="2">Uncharacterized protein</fullName>
    </submittedName>
</protein>
<evidence type="ECO:0000313" key="3">
    <source>
        <dbReference type="Proteomes" id="UP000027222"/>
    </source>
</evidence>
<dbReference type="HOGENOM" id="CLU_2606224_0_0_1"/>
<name>A0A067T4Q9_GALM3</name>
<feature type="region of interest" description="Disordered" evidence="1">
    <location>
        <begin position="47"/>
        <end position="79"/>
    </location>
</feature>
<evidence type="ECO:0000313" key="2">
    <source>
        <dbReference type="EMBL" id="KDR78116.1"/>
    </source>
</evidence>
<sequence>MYLIRSQMARRRRNFVPSPDTNGQILGRCLFKSPYTNAAISGGMFESPDTGHWSRRSPTVDKTSRRAYESQLRDFRDIS</sequence>